<proteinExistence type="predicted"/>
<feature type="compositionally biased region" description="Basic and acidic residues" evidence="6">
    <location>
        <begin position="1"/>
        <end position="10"/>
    </location>
</feature>
<feature type="compositionally biased region" description="Basic and acidic residues" evidence="6">
    <location>
        <begin position="328"/>
        <end position="340"/>
    </location>
</feature>
<keyword evidence="5" id="KW-0539">Nucleus</keyword>
<feature type="compositionally biased region" description="Basic and acidic residues" evidence="6">
    <location>
        <begin position="274"/>
        <end position="308"/>
    </location>
</feature>
<gene>
    <name evidence="9" type="primary">LOC100366712</name>
</gene>
<dbReference type="PANTHER" id="PTHR13455:SF7">
    <property type="entry name" value="SIMJANG, ISOFORM E"/>
    <property type="match status" value="1"/>
</dbReference>
<dbReference type="InterPro" id="IPR040386">
    <property type="entry name" value="P66"/>
</dbReference>
<evidence type="ECO:0000313" key="9">
    <source>
        <dbReference type="RefSeq" id="XP_006818576.1"/>
    </source>
</evidence>
<evidence type="ECO:0000256" key="4">
    <source>
        <dbReference type="ARBA" id="ARBA00023163"/>
    </source>
</evidence>
<sequence length="863" mass="96254">MSDDASERVTRSGRRSMPSSPTKLSERRSSADSSSSERCTLTGKRQRTCDSEDDNPGSPGKSSLSSLAKRSDPDQCDGLHSSKRARTSDDDHSVSSQELSSNRENNGDHYSVQNVDGENFIMDDSDPEVSFKENSFRVTEEDVKSDNEGEAETNVDVDKSDVPLTKEPTKVESLSVSDVLSNDDQGNSQDSENGVKNTDILEKEPVKTGDNDVKSISADVLDINAKEESVESVPEISESKTEPKNSEKDFDKKLNDKSKEPEKKVALADEQETVCEKDETTELKETTSEKDETKESNTSEKDETKESKNVSVKNIEAVENTATEIGDESGKDKGEQKDVEMMEVIEDESSDKPQSESCKEPQNLSVINDASENKDEAHNKENDSQCANTDSSAESERIQRLREERKNSSSPEDIIVLSDDSSGPMMNGIEDDSSDASSPRPPKNGIKTLTPEQNSERDKLIRRLQEELRNEEAKLLLLKRLRQSQLQPAVVKDQSTAQSGVAGKLPIPRNPTAAPPPLVRGGQVPKQQQQVIMPQLVRGNQLQTLRTQGGAQGPPPLMLGPRSGLHIQQPQLVRPPIVRVGNSSNLVTYATTPTTYTSMQQMVQSQQIKVSTPMSSMSNESPASRQAAAKLALRKQLEKTLLQIPPPKPPPPELHFLPSAANNEFIYLVGLEEIVNRLMEDPNKVKEFIEPFICTQCKTDFSTVWKRDTKRTTGVVCENCVVTNQKKALKAEHTNRLKTAFVKALQQEQEIEQRMSQSTASTNNSTHTTHREHLQKVQQEQMRQHQQLVQAHQQQMQQRQQARQVYTHIPQAHLQPGITYAYIPQILPKSQVITTTAQANDRQREYLLDMIPSRTIQTVNWKQ</sequence>
<feature type="region of interest" description="Disordered" evidence="6">
    <location>
        <begin position="1"/>
        <end position="457"/>
    </location>
</feature>
<accession>A0ABM0MEY5</accession>
<feature type="region of interest" description="Disordered" evidence="6">
    <location>
        <begin position="755"/>
        <end position="795"/>
    </location>
</feature>
<evidence type="ECO:0000256" key="1">
    <source>
        <dbReference type="ARBA" id="ARBA00004123"/>
    </source>
</evidence>
<feature type="compositionally biased region" description="Basic and acidic residues" evidence="6">
    <location>
        <begin position="199"/>
        <end position="213"/>
    </location>
</feature>
<feature type="compositionally biased region" description="Low complexity" evidence="6">
    <location>
        <begin position="756"/>
        <end position="767"/>
    </location>
</feature>
<feature type="compositionally biased region" description="Polar residues" evidence="6">
    <location>
        <begin position="185"/>
        <end position="196"/>
    </location>
</feature>
<keyword evidence="4" id="KW-0804">Transcription</keyword>
<feature type="compositionally biased region" description="Low complexity" evidence="6">
    <location>
        <begin position="784"/>
        <end position="795"/>
    </location>
</feature>
<dbReference type="InterPro" id="IPR032346">
    <property type="entry name" value="P66_CC"/>
</dbReference>
<dbReference type="Pfam" id="PF16563">
    <property type="entry name" value="P66_CC"/>
    <property type="match status" value="1"/>
</dbReference>
<dbReference type="Gene3D" id="6.10.250.1650">
    <property type="match status" value="1"/>
</dbReference>
<evidence type="ECO:0000256" key="3">
    <source>
        <dbReference type="ARBA" id="ARBA00023054"/>
    </source>
</evidence>
<dbReference type="RefSeq" id="XP_006818576.1">
    <property type="nucleotide sequence ID" value="XM_006818513.1"/>
</dbReference>
<evidence type="ECO:0000256" key="2">
    <source>
        <dbReference type="ARBA" id="ARBA00023015"/>
    </source>
</evidence>
<keyword evidence="2" id="KW-0805">Transcription regulation</keyword>
<feature type="compositionally biased region" description="Basic and acidic residues" evidence="6">
    <location>
        <begin position="350"/>
        <end position="359"/>
    </location>
</feature>
<reference evidence="9" key="1">
    <citation type="submission" date="2025-08" db="UniProtKB">
        <authorList>
            <consortium name="RefSeq"/>
        </authorList>
    </citation>
    <scope>IDENTIFICATION</scope>
    <source>
        <tissue evidence="9">Testes</tissue>
    </source>
</reference>
<organism evidence="8 9">
    <name type="scientific">Saccoglossus kowalevskii</name>
    <name type="common">Acorn worm</name>
    <dbReference type="NCBI Taxonomy" id="10224"/>
    <lineage>
        <taxon>Eukaryota</taxon>
        <taxon>Metazoa</taxon>
        <taxon>Hemichordata</taxon>
        <taxon>Enteropneusta</taxon>
        <taxon>Harrimaniidae</taxon>
        <taxon>Saccoglossus</taxon>
    </lineage>
</organism>
<feature type="compositionally biased region" description="Low complexity" evidence="6">
    <location>
        <begin position="173"/>
        <end position="184"/>
    </location>
</feature>
<protein>
    <submittedName>
        <fullName evidence="9">Transcriptional repressor p66 alpha-like</fullName>
    </submittedName>
</protein>
<feature type="compositionally biased region" description="Basic and acidic residues" evidence="6">
    <location>
        <begin position="129"/>
        <end position="147"/>
    </location>
</feature>
<feature type="compositionally biased region" description="Basic and acidic residues" evidence="6">
    <location>
        <begin position="237"/>
        <end position="267"/>
    </location>
</feature>
<keyword evidence="8" id="KW-1185">Reference proteome</keyword>
<feature type="compositionally biased region" description="Basic and acidic residues" evidence="6">
    <location>
        <begin position="394"/>
        <end position="407"/>
    </location>
</feature>
<keyword evidence="3" id="KW-0175">Coiled coil</keyword>
<comment type="subcellular location">
    <subcellularLocation>
        <location evidence="1">Nucleus</location>
    </subcellularLocation>
</comment>
<dbReference type="GeneID" id="100366712"/>
<evidence type="ECO:0000259" key="7">
    <source>
        <dbReference type="Pfam" id="PF16563"/>
    </source>
</evidence>
<evidence type="ECO:0000256" key="6">
    <source>
        <dbReference type="SAM" id="MobiDB-lite"/>
    </source>
</evidence>
<dbReference type="PANTHER" id="PTHR13455">
    <property type="entry name" value="TRANSCRIPTIONAL REPRESSOR P66-RELATED"/>
    <property type="match status" value="1"/>
</dbReference>
<feature type="compositionally biased region" description="Polar residues" evidence="6">
    <location>
        <begin position="94"/>
        <end position="104"/>
    </location>
</feature>
<name>A0ABM0MEY5_SACKO</name>
<feature type="compositionally biased region" description="Polar residues" evidence="6">
    <location>
        <begin position="360"/>
        <end position="370"/>
    </location>
</feature>
<feature type="compositionally biased region" description="Basic and acidic residues" evidence="6">
    <location>
        <begin position="371"/>
        <end position="383"/>
    </location>
</feature>
<dbReference type="Proteomes" id="UP000694865">
    <property type="component" value="Unplaced"/>
</dbReference>
<feature type="domain" description="Transcriptional repressor p66 coiled-coil MBD2-interaction" evidence="7">
    <location>
        <begin position="453"/>
        <end position="488"/>
    </location>
</feature>
<evidence type="ECO:0000256" key="5">
    <source>
        <dbReference type="ARBA" id="ARBA00023242"/>
    </source>
</evidence>
<feature type="compositionally biased region" description="Low complexity" evidence="6">
    <location>
        <begin position="56"/>
        <end position="68"/>
    </location>
</feature>
<evidence type="ECO:0000313" key="8">
    <source>
        <dbReference type="Proteomes" id="UP000694865"/>
    </source>
</evidence>